<dbReference type="InterPro" id="IPR025877">
    <property type="entry name" value="MobA-like_NTP_Trfase"/>
</dbReference>
<dbReference type="Pfam" id="PF12804">
    <property type="entry name" value="NTP_transf_3"/>
    <property type="match status" value="1"/>
</dbReference>
<evidence type="ECO:0000256" key="1">
    <source>
        <dbReference type="ARBA" id="ARBA00022679"/>
    </source>
</evidence>
<keyword evidence="1 3" id="KW-0808">Transferase</keyword>
<keyword evidence="4" id="KW-1185">Reference proteome</keyword>
<dbReference type="SUPFAM" id="SSF53448">
    <property type="entry name" value="Nucleotide-diphospho-sugar transferases"/>
    <property type="match status" value="1"/>
</dbReference>
<comment type="caution">
    <text evidence="3">The sequence shown here is derived from an EMBL/GenBank/DDBJ whole genome shotgun (WGS) entry which is preliminary data.</text>
</comment>
<evidence type="ECO:0000313" key="3">
    <source>
        <dbReference type="EMBL" id="KZX10537.1"/>
    </source>
</evidence>
<accession>A0A166C1A6</accession>
<dbReference type="Gene3D" id="3.90.550.10">
    <property type="entry name" value="Spore Coat Polysaccharide Biosynthesis Protein SpsA, Chain A"/>
    <property type="match status" value="1"/>
</dbReference>
<dbReference type="RefSeq" id="WP_042691666.1">
    <property type="nucleotide sequence ID" value="NZ_CABMAB010000002.1"/>
</dbReference>
<reference evidence="4" key="1">
    <citation type="journal article" date="2016" name="Genome Announc.">
        <title>Draft Genome Sequences of Methanobrevibacter curvatus DSM11111, Methanobrevibacter cuticularis DSM11139, Methanobrevibacter filiformis DSM11501, and Methanobrevibacter oralis DSM7256.</title>
        <authorList>
            <person name="Poehlein A."/>
            <person name="Seedorf H."/>
        </authorList>
    </citation>
    <scope>NUCLEOTIDE SEQUENCE [LARGE SCALE GENOMIC DNA]</scope>
    <source>
        <strain evidence="4">DSM 7256 / JCM 30027 / ZR</strain>
    </source>
</reference>
<dbReference type="PATRIC" id="fig|66851.6.peg.2037"/>
<dbReference type="STRING" id="66851.MBORA_18680"/>
<dbReference type="Proteomes" id="UP000077428">
    <property type="component" value="Unassembled WGS sequence"/>
</dbReference>
<dbReference type="AlphaFoldDB" id="A0A166C1A6"/>
<evidence type="ECO:0000313" key="4">
    <source>
        <dbReference type="Proteomes" id="UP000077428"/>
    </source>
</evidence>
<dbReference type="GO" id="GO:0050518">
    <property type="term" value="F:2-C-methyl-D-erythritol 4-phosphate cytidylyltransferase activity"/>
    <property type="evidence" value="ECO:0007669"/>
    <property type="project" value="UniProtKB-EC"/>
</dbReference>
<feature type="domain" description="MobA-like NTP transferase" evidence="2">
    <location>
        <begin position="4"/>
        <end position="129"/>
    </location>
</feature>
<sequence>MIYAIVMAGGRGTRLKYPIEKPLFKLHKKALINYVLDNLFSSKLVEKVFIAVSPNTLETTKYLKTLDGDFQILDTPGLDYVSDLSFILDCFEKNSSDDTLLFINADLPFITSKIIDYVLDYYSKIDKDALSVLVPIEVFNDFGLKYEYEYNGTTPAGLNVLRSVNIVQDEEQLILPNIELAFNINTLEDADVAHNLLLNNMFKYNEVK</sequence>
<dbReference type="EC" id="2.7.7.60" evidence="3"/>
<dbReference type="InterPro" id="IPR029044">
    <property type="entry name" value="Nucleotide-diphossugar_trans"/>
</dbReference>
<keyword evidence="3" id="KW-0548">Nucleotidyltransferase</keyword>
<dbReference type="PANTHER" id="PTHR19136:SF86">
    <property type="entry name" value="ADENOSYLCOBINAMIDE-PHOSPHATE GUANYLYLTRANSFERASE"/>
    <property type="match status" value="1"/>
</dbReference>
<dbReference type="EMBL" id="LWMU01000114">
    <property type="protein sequence ID" value="KZX10537.1"/>
    <property type="molecule type" value="Genomic_DNA"/>
</dbReference>
<name>A0A166C1A6_METOA</name>
<organism evidence="3 4">
    <name type="scientific">Methanobrevibacter oralis</name>
    <dbReference type="NCBI Taxonomy" id="66851"/>
    <lineage>
        <taxon>Archaea</taxon>
        <taxon>Methanobacteriati</taxon>
        <taxon>Methanobacteriota</taxon>
        <taxon>Methanomada group</taxon>
        <taxon>Methanobacteria</taxon>
        <taxon>Methanobacteriales</taxon>
        <taxon>Methanobacteriaceae</taxon>
        <taxon>Methanobrevibacter</taxon>
    </lineage>
</organism>
<protein>
    <submittedName>
        <fullName evidence="3">2-C-methyl-D-erythritol 4-phosphate cytidylyltransferase</fullName>
        <ecNumber evidence="3">2.7.7.60</ecNumber>
    </submittedName>
</protein>
<gene>
    <name evidence="3" type="primary">ispD</name>
    <name evidence="3" type="ORF">MBORA_18680</name>
</gene>
<dbReference type="PANTHER" id="PTHR19136">
    <property type="entry name" value="MOLYBDENUM COFACTOR GUANYLYLTRANSFERASE"/>
    <property type="match status" value="1"/>
</dbReference>
<dbReference type="OrthoDB" id="9782at2157"/>
<proteinExistence type="predicted"/>
<evidence type="ECO:0000259" key="2">
    <source>
        <dbReference type="Pfam" id="PF12804"/>
    </source>
</evidence>